<accession>A0A2P4SVM1</accession>
<keyword evidence="3" id="KW-1185">Reference proteome</keyword>
<feature type="region of interest" description="Disordered" evidence="1">
    <location>
        <begin position="62"/>
        <end position="86"/>
    </location>
</feature>
<dbReference type="Proteomes" id="UP000237246">
    <property type="component" value="Unassembled WGS sequence"/>
</dbReference>
<dbReference type="EMBL" id="PPHD01020549">
    <property type="protein sequence ID" value="POI28164.1"/>
    <property type="molecule type" value="Genomic_DNA"/>
</dbReference>
<evidence type="ECO:0000313" key="3">
    <source>
        <dbReference type="Proteomes" id="UP000237246"/>
    </source>
</evidence>
<gene>
    <name evidence="2" type="ORF">CIB84_008086</name>
</gene>
<proteinExistence type="predicted"/>
<evidence type="ECO:0000313" key="2">
    <source>
        <dbReference type="EMBL" id="POI28164.1"/>
    </source>
</evidence>
<dbReference type="AlphaFoldDB" id="A0A2P4SVM1"/>
<name>A0A2P4SVM1_BAMTH</name>
<comment type="caution">
    <text evidence="2">The sequence shown here is derived from an EMBL/GenBank/DDBJ whole genome shotgun (WGS) entry which is preliminary data.</text>
</comment>
<reference evidence="2 3" key="1">
    <citation type="submission" date="2018-01" db="EMBL/GenBank/DDBJ databases">
        <title>Comparison of the Chinese Bamboo Partridge and Red Junglefowl genome sequences highlights the importance of demography in genome evolution.</title>
        <authorList>
            <person name="Tiley G.P."/>
            <person name="Kimball R.T."/>
            <person name="Braun E.L."/>
            <person name="Burleigh J.G."/>
        </authorList>
    </citation>
    <scope>NUCLEOTIDE SEQUENCE [LARGE SCALE GENOMIC DNA]</scope>
    <source>
        <strain evidence="2">RTK389</strain>
        <tissue evidence="2">Blood</tissue>
    </source>
</reference>
<evidence type="ECO:0000256" key="1">
    <source>
        <dbReference type="SAM" id="MobiDB-lite"/>
    </source>
</evidence>
<organism evidence="2 3">
    <name type="scientific">Bambusicola thoracicus</name>
    <name type="common">Chinese bamboo-partridge</name>
    <name type="synonym">Perdix thoracica</name>
    <dbReference type="NCBI Taxonomy" id="9083"/>
    <lineage>
        <taxon>Eukaryota</taxon>
        <taxon>Metazoa</taxon>
        <taxon>Chordata</taxon>
        <taxon>Craniata</taxon>
        <taxon>Vertebrata</taxon>
        <taxon>Euteleostomi</taxon>
        <taxon>Archelosauria</taxon>
        <taxon>Archosauria</taxon>
        <taxon>Dinosauria</taxon>
        <taxon>Saurischia</taxon>
        <taxon>Theropoda</taxon>
        <taxon>Coelurosauria</taxon>
        <taxon>Aves</taxon>
        <taxon>Neognathae</taxon>
        <taxon>Galloanserae</taxon>
        <taxon>Galliformes</taxon>
        <taxon>Phasianidae</taxon>
        <taxon>Perdicinae</taxon>
        <taxon>Bambusicola</taxon>
    </lineage>
</organism>
<protein>
    <submittedName>
        <fullName evidence="2">Uncharacterized protein</fullName>
    </submittedName>
</protein>
<sequence length="86" mass="9530">MFLWQQMALANPRSCCTPSPCHLCMVRLSTSIIPACPFPDTAGWMWWPRRSPLSVTIAVRPGRSHSGEQTSPWHAAVLKSPLEAKG</sequence>